<dbReference type="GO" id="GO:0009507">
    <property type="term" value="C:chloroplast"/>
    <property type="evidence" value="ECO:0007669"/>
    <property type="project" value="TreeGrafter"/>
</dbReference>
<evidence type="ECO:0000256" key="4">
    <source>
        <dbReference type="ARBA" id="ARBA00019216"/>
    </source>
</evidence>
<accession>A4RVN1</accession>
<evidence type="ECO:0000256" key="6">
    <source>
        <dbReference type="ARBA" id="ARBA00022723"/>
    </source>
</evidence>
<dbReference type="PROSITE" id="PS00903">
    <property type="entry name" value="CYT_DCMP_DEAMINASES_1"/>
    <property type="match status" value="1"/>
</dbReference>
<dbReference type="GO" id="GO:0008270">
    <property type="term" value="F:zinc ion binding"/>
    <property type="evidence" value="ECO:0007669"/>
    <property type="project" value="InterPro"/>
</dbReference>
<reference evidence="11 12" key="1">
    <citation type="journal article" date="2007" name="Proc. Natl. Acad. Sci. U.S.A.">
        <title>The tiny eukaryote Ostreococcus provides genomic insights into the paradox of plankton speciation.</title>
        <authorList>
            <person name="Palenik B."/>
            <person name="Grimwood J."/>
            <person name="Aerts A."/>
            <person name="Rouze P."/>
            <person name="Salamov A."/>
            <person name="Putnam N."/>
            <person name="Dupont C."/>
            <person name="Jorgensen R."/>
            <person name="Derelle E."/>
            <person name="Rombauts S."/>
            <person name="Zhou K."/>
            <person name="Otillar R."/>
            <person name="Merchant S.S."/>
            <person name="Podell S."/>
            <person name="Gaasterland T."/>
            <person name="Napoli C."/>
            <person name="Gendler K."/>
            <person name="Manuell A."/>
            <person name="Tai V."/>
            <person name="Vallon O."/>
            <person name="Piganeau G."/>
            <person name="Jancek S."/>
            <person name="Heijde M."/>
            <person name="Jabbari K."/>
            <person name="Bowler C."/>
            <person name="Lohr M."/>
            <person name="Robbens S."/>
            <person name="Werner G."/>
            <person name="Dubchak I."/>
            <person name="Pazour G.J."/>
            <person name="Ren Q."/>
            <person name="Paulsen I."/>
            <person name="Delwiche C."/>
            <person name="Schmutz J."/>
            <person name="Rokhsar D."/>
            <person name="Van de Peer Y."/>
            <person name="Moreau H."/>
            <person name="Grigoriev I.V."/>
        </authorList>
    </citation>
    <scope>NUCLEOTIDE SEQUENCE [LARGE SCALE GENOMIC DNA]</scope>
    <source>
        <strain evidence="11 12">CCE9901</strain>
    </source>
</reference>
<feature type="domain" description="CMP/dCMP-type deaminase" evidence="10">
    <location>
        <begin position="1"/>
        <end position="110"/>
    </location>
</feature>
<dbReference type="InterPro" id="IPR028883">
    <property type="entry name" value="tRNA_aden_deaminase"/>
</dbReference>
<dbReference type="OrthoDB" id="408702at2759"/>
<dbReference type="Gramene" id="ABO95464">
    <property type="protein sequence ID" value="ABO95464"/>
    <property type="gene ID" value="OSTLU_37349"/>
</dbReference>
<name>A4RVN1_OSTLU</name>
<dbReference type="Gene3D" id="3.40.140.10">
    <property type="entry name" value="Cytidine Deaminase, domain 2"/>
    <property type="match status" value="1"/>
</dbReference>
<dbReference type="GO" id="GO:0002100">
    <property type="term" value="P:tRNA wobble adenosine to inosine editing"/>
    <property type="evidence" value="ECO:0007669"/>
    <property type="project" value="InterPro"/>
</dbReference>
<evidence type="ECO:0000313" key="11">
    <source>
        <dbReference type="EMBL" id="ABO95464.1"/>
    </source>
</evidence>
<keyword evidence="5" id="KW-0819">tRNA processing</keyword>
<keyword evidence="12" id="KW-1185">Reference proteome</keyword>
<dbReference type="InterPro" id="IPR016192">
    <property type="entry name" value="APOBEC/CMP_deaminase_Zn-bd"/>
</dbReference>
<dbReference type="RefSeq" id="XP_001417171.1">
    <property type="nucleotide sequence ID" value="XM_001417134.1"/>
</dbReference>
<evidence type="ECO:0000256" key="7">
    <source>
        <dbReference type="ARBA" id="ARBA00022801"/>
    </source>
</evidence>
<keyword evidence="8" id="KW-0862">Zinc</keyword>
<organism evidence="11 12">
    <name type="scientific">Ostreococcus lucimarinus (strain CCE9901)</name>
    <dbReference type="NCBI Taxonomy" id="436017"/>
    <lineage>
        <taxon>Eukaryota</taxon>
        <taxon>Viridiplantae</taxon>
        <taxon>Chlorophyta</taxon>
        <taxon>Mamiellophyceae</taxon>
        <taxon>Mamiellales</taxon>
        <taxon>Bathycoccaceae</taxon>
        <taxon>Ostreococcus</taxon>
    </lineage>
</organism>
<protein>
    <recommendedName>
        <fullName evidence="4">tRNA-specific adenosine deaminase 2</fullName>
        <ecNumber evidence="3">3.5.4.33</ecNumber>
    </recommendedName>
</protein>
<evidence type="ECO:0000313" key="12">
    <source>
        <dbReference type="Proteomes" id="UP000001568"/>
    </source>
</evidence>
<dbReference type="SUPFAM" id="SSF53927">
    <property type="entry name" value="Cytidine deaminase-like"/>
    <property type="match status" value="1"/>
</dbReference>
<dbReference type="STRING" id="436017.A4RVN1"/>
<comment type="cofactor">
    <cofactor evidence="1">
        <name>Zn(2+)</name>
        <dbReference type="ChEBI" id="CHEBI:29105"/>
    </cofactor>
</comment>
<dbReference type="EC" id="3.5.4.33" evidence="3"/>
<dbReference type="KEGG" id="olu:OSTLU_37349"/>
<dbReference type="HAMAP" id="MF_00972">
    <property type="entry name" value="tRNA_aden_deaminase"/>
    <property type="match status" value="1"/>
</dbReference>
<dbReference type="InterPro" id="IPR016193">
    <property type="entry name" value="Cytidine_deaminase-like"/>
</dbReference>
<evidence type="ECO:0000256" key="1">
    <source>
        <dbReference type="ARBA" id="ARBA00001947"/>
    </source>
</evidence>
<dbReference type="PANTHER" id="PTHR11079">
    <property type="entry name" value="CYTOSINE DEAMINASE FAMILY MEMBER"/>
    <property type="match status" value="1"/>
</dbReference>
<evidence type="ECO:0000256" key="5">
    <source>
        <dbReference type="ARBA" id="ARBA00022694"/>
    </source>
</evidence>
<keyword evidence="6" id="KW-0479">Metal-binding</keyword>
<dbReference type="GeneID" id="5001309"/>
<dbReference type="AlphaFoldDB" id="A4RVN1"/>
<dbReference type="Proteomes" id="UP000001568">
    <property type="component" value="Chromosome 4"/>
</dbReference>
<dbReference type="GO" id="GO:0052717">
    <property type="term" value="F:tRNA-specific adenosine-34 deaminase activity"/>
    <property type="evidence" value="ECO:0007669"/>
    <property type="project" value="UniProtKB-EC"/>
</dbReference>
<evidence type="ECO:0000256" key="9">
    <source>
        <dbReference type="ARBA" id="ARBA00048045"/>
    </source>
</evidence>
<evidence type="ECO:0000259" key="10">
    <source>
        <dbReference type="PROSITE" id="PS51747"/>
    </source>
</evidence>
<comment type="similarity">
    <text evidence="2">Belongs to the cytidine and deoxycytidylate deaminase family. ADAT2 subfamily.</text>
</comment>
<gene>
    <name evidence="11" type="ORF">OSTLU_37349</name>
</gene>
<evidence type="ECO:0000256" key="8">
    <source>
        <dbReference type="ARBA" id="ARBA00022833"/>
    </source>
</evidence>
<evidence type="ECO:0000256" key="3">
    <source>
        <dbReference type="ARBA" id="ARBA00012740"/>
    </source>
</evidence>
<dbReference type="Pfam" id="PF00383">
    <property type="entry name" value="dCMP_cyt_deam_1"/>
    <property type="match status" value="1"/>
</dbReference>
<dbReference type="EMBL" id="CP000584">
    <property type="protein sequence ID" value="ABO95464.1"/>
    <property type="molecule type" value="Genomic_DNA"/>
</dbReference>
<sequence length="170" mass="18079">MRRALALALDAGSQGEVPIAAVLVDATTGEVVAEAANRCERDGDPTAHAEMLLIRLGAEKLGGWRHLKRTRMYVTLEPCAMCAGAILQSRVGGVTYGARNALLGADGSWAALLRNEDVGGSERAPVRAHPFTPDLDVKGGVLAEETGEAMREFFRRRRTLGAYDGETASS</sequence>
<dbReference type="PANTHER" id="PTHR11079:SF179">
    <property type="entry name" value="TRNA(ADENINE(34)) DEAMINASE, CHLOROPLASTIC"/>
    <property type="match status" value="1"/>
</dbReference>
<dbReference type="PROSITE" id="PS51747">
    <property type="entry name" value="CYT_DCMP_DEAMINASES_2"/>
    <property type="match status" value="1"/>
</dbReference>
<dbReference type="OMA" id="VCENECK"/>
<keyword evidence="7" id="KW-0378">Hydrolase</keyword>
<dbReference type="CDD" id="cd01285">
    <property type="entry name" value="nucleoside_deaminase"/>
    <property type="match status" value="1"/>
</dbReference>
<proteinExistence type="inferred from homology"/>
<dbReference type="eggNOG" id="KOG1018">
    <property type="taxonomic scope" value="Eukaryota"/>
</dbReference>
<dbReference type="InterPro" id="IPR002125">
    <property type="entry name" value="CMP_dCMP_dom"/>
</dbReference>
<comment type="catalytic activity">
    <reaction evidence="9">
        <text>adenosine(34) in tRNA + H2O + H(+) = inosine(34) in tRNA + NH4(+)</text>
        <dbReference type="Rhea" id="RHEA:43168"/>
        <dbReference type="Rhea" id="RHEA-COMP:10373"/>
        <dbReference type="Rhea" id="RHEA-COMP:10374"/>
        <dbReference type="ChEBI" id="CHEBI:15377"/>
        <dbReference type="ChEBI" id="CHEBI:15378"/>
        <dbReference type="ChEBI" id="CHEBI:28938"/>
        <dbReference type="ChEBI" id="CHEBI:74411"/>
        <dbReference type="ChEBI" id="CHEBI:82852"/>
        <dbReference type="EC" id="3.5.4.33"/>
    </reaction>
</comment>
<dbReference type="HOGENOM" id="CLU_025810_3_2_1"/>
<evidence type="ECO:0000256" key="2">
    <source>
        <dbReference type="ARBA" id="ARBA00010669"/>
    </source>
</evidence>